<dbReference type="OrthoDB" id="5952164at2759"/>
<dbReference type="PANTHER" id="PTHR36299">
    <property type="entry name" value="AGAP008005-PA"/>
    <property type="match status" value="1"/>
</dbReference>
<dbReference type="Proteomes" id="UP000515160">
    <property type="component" value="Chromosome 2R"/>
</dbReference>
<organism evidence="3 4">
    <name type="scientific">Drosophila albomicans</name>
    <name type="common">Fruit fly</name>
    <dbReference type="NCBI Taxonomy" id="7291"/>
    <lineage>
        <taxon>Eukaryota</taxon>
        <taxon>Metazoa</taxon>
        <taxon>Ecdysozoa</taxon>
        <taxon>Arthropoda</taxon>
        <taxon>Hexapoda</taxon>
        <taxon>Insecta</taxon>
        <taxon>Pterygota</taxon>
        <taxon>Neoptera</taxon>
        <taxon>Endopterygota</taxon>
        <taxon>Diptera</taxon>
        <taxon>Brachycera</taxon>
        <taxon>Muscomorpha</taxon>
        <taxon>Ephydroidea</taxon>
        <taxon>Drosophilidae</taxon>
        <taxon>Drosophila</taxon>
    </lineage>
</organism>
<dbReference type="PANTHER" id="PTHR36299:SF4">
    <property type="entry name" value="GH07892P-RELATED"/>
    <property type="match status" value="1"/>
</dbReference>
<evidence type="ECO:0000256" key="1">
    <source>
        <dbReference type="SAM" id="SignalP"/>
    </source>
</evidence>
<dbReference type="AlphaFoldDB" id="A0A6P8XPI0"/>
<name>A0A6P8XPI0_DROAB</name>
<gene>
    <name evidence="4" type="primary">LOC117574995</name>
</gene>
<feature type="chain" id="PRO_5027746436" evidence="1">
    <location>
        <begin position="19"/>
        <end position="228"/>
    </location>
</feature>
<keyword evidence="3" id="KW-1185">Reference proteome</keyword>
<dbReference type="RefSeq" id="XP_034114959.1">
    <property type="nucleotide sequence ID" value="XM_034259068.2"/>
</dbReference>
<keyword evidence="1" id="KW-0732">Signal</keyword>
<dbReference type="Pfam" id="PF15998">
    <property type="entry name" value="DUF4773"/>
    <property type="match status" value="1"/>
</dbReference>
<dbReference type="GeneID" id="117574995"/>
<dbReference type="InterPro" id="IPR031941">
    <property type="entry name" value="DUF4773"/>
</dbReference>
<sequence>MDYLGLLLVILILHCVYAEYYWQPEPLIVLYNPETGREMDPRLYRDMQLRSAGPTSGQNINDNIVRLPSLGTPCSCEDYVCRCCLGIGFGSMKQTVCIKIQYEWREFDVRFFIDWNDRTLASFGISPAQNMPDFCTPLVLPVPIFSCLRLSNIQIIEMENSLNLCISLVFKMVFYQIFEYKFTCMRLGMKGVSIVRDPYSYMDMNPSKLTAGQPMPQTTNDKLQIYDA</sequence>
<feature type="domain" description="DUF4773" evidence="2">
    <location>
        <begin position="73"/>
        <end position="191"/>
    </location>
</feature>
<accession>A0A6P8XPI0</accession>
<proteinExistence type="predicted"/>
<reference evidence="4" key="1">
    <citation type="submission" date="2025-08" db="UniProtKB">
        <authorList>
            <consortium name="RefSeq"/>
        </authorList>
    </citation>
    <scope>IDENTIFICATION</scope>
    <source>
        <strain evidence="4">15112-1751.03</strain>
        <tissue evidence="4">Whole Adult</tissue>
    </source>
</reference>
<evidence type="ECO:0000259" key="2">
    <source>
        <dbReference type="Pfam" id="PF15998"/>
    </source>
</evidence>
<evidence type="ECO:0000313" key="4">
    <source>
        <dbReference type="RefSeq" id="XP_034114959.1"/>
    </source>
</evidence>
<feature type="signal peptide" evidence="1">
    <location>
        <begin position="1"/>
        <end position="18"/>
    </location>
</feature>
<evidence type="ECO:0000313" key="3">
    <source>
        <dbReference type="Proteomes" id="UP000515160"/>
    </source>
</evidence>
<protein>
    <submittedName>
        <fullName evidence="4">Uncharacterized protein LOC117574995</fullName>
    </submittedName>
</protein>